<proteinExistence type="predicted"/>
<name>A0ABX1GG90_9GAMM</name>
<organism evidence="1 2">
    <name type="scientific">Spongiibacter thalassae</name>
    <dbReference type="NCBI Taxonomy" id="2721624"/>
    <lineage>
        <taxon>Bacteria</taxon>
        <taxon>Pseudomonadati</taxon>
        <taxon>Pseudomonadota</taxon>
        <taxon>Gammaproteobacteria</taxon>
        <taxon>Cellvibrionales</taxon>
        <taxon>Spongiibacteraceae</taxon>
        <taxon>Spongiibacter</taxon>
    </lineage>
</organism>
<sequence>MQTPPLSEKETRLELFAGIHPQNQQPVFEQCLATPTETEHQYRLLKSPMFVRGVAARDIVKIVPESRGRFSLVERGGNLCVRVFLREPDSALEEALTGELEKLGGHLDIASERALVYSIHFGIGFQTLEKLLDTHLPKGSARWLYGNVYDDEGQPLNWWQSMMQV</sequence>
<gene>
    <name evidence="1" type="ORF">HCU74_12485</name>
</gene>
<keyword evidence="2" id="KW-1185">Reference proteome</keyword>
<dbReference type="InterPro" id="IPR025361">
    <property type="entry name" value="DUF4265"/>
</dbReference>
<comment type="caution">
    <text evidence="1">The sequence shown here is derived from an EMBL/GenBank/DDBJ whole genome shotgun (WGS) entry which is preliminary data.</text>
</comment>
<dbReference type="EMBL" id="JAAWWK010000004">
    <property type="protein sequence ID" value="NKI18224.1"/>
    <property type="molecule type" value="Genomic_DNA"/>
</dbReference>
<dbReference type="Pfam" id="PF14085">
    <property type="entry name" value="DUF4265"/>
    <property type="match status" value="1"/>
</dbReference>
<evidence type="ECO:0000313" key="2">
    <source>
        <dbReference type="Proteomes" id="UP000765845"/>
    </source>
</evidence>
<protein>
    <submittedName>
        <fullName evidence="1">DUF4265 domain-containing protein</fullName>
    </submittedName>
</protein>
<reference evidence="1 2" key="1">
    <citation type="submission" date="2020-04" db="EMBL/GenBank/DDBJ databases">
        <authorList>
            <person name="Yoon J."/>
        </authorList>
    </citation>
    <scope>NUCLEOTIDE SEQUENCE [LARGE SCALE GENOMIC DNA]</scope>
    <source>
        <strain evidence="1 2">KMU-166</strain>
    </source>
</reference>
<dbReference type="RefSeq" id="WP_168450746.1">
    <property type="nucleotide sequence ID" value="NZ_JAAWWK010000004.1"/>
</dbReference>
<evidence type="ECO:0000313" key="1">
    <source>
        <dbReference type="EMBL" id="NKI18224.1"/>
    </source>
</evidence>
<dbReference type="Proteomes" id="UP000765845">
    <property type="component" value="Unassembled WGS sequence"/>
</dbReference>
<accession>A0ABX1GG90</accession>